<evidence type="ECO:0000313" key="1">
    <source>
        <dbReference type="EMBL" id="NHN85361.1"/>
    </source>
</evidence>
<accession>A0ABX0JPM0</accession>
<dbReference type="Gene3D" id="1.10.490.10">
    <property type="entry name" value="Globins"/>
    <property type="match status" value="1"/>
</dbReference>
<reference evidence="1 2" key="1">
    <citation type="journal article" date="2020" name="Int. J. Syst. Evol. Microbiol.">
        <title>Novel acetic acid bacteria from cider fermentations: Acetobacter conturbans sp. nov. and Acetobacter fallax sp. nov.</title>
        <authorList>
            <person name="Sombolestani A.S."/>
            <person name="Cleenwerck I."/>
            <person name="Cnockaert M."/>
            <person name="Borremans W."/>
            <person name="Wieme A.D."/>
            <person name="De Vuyst L."/>
            <person name="Vandamme P."/>
        </authorList>
    </citation>
    <scope>NUCLEOTIDE SEQUENCE [LARGE SCALE GENOMIC DNA]</scope>
    <source>
        <strain evidence="1 2">LMG 30640</strain>
    </source>
</reference>
<gene>
    <name evidence="1" type="ORF">GOB93_12020</name>
</gene>
<sequence>MMTGPDSEKTKDYTRRLKAAVSAFYGEVRKDDMLGPVFAARVHDWDSHIEKITNFWLCVLLASGEYKGSPVATHYAFRDHLSPQMFGRWEALWKESLVQFFDPDEARHILYKTTRISGSLQTVLFDGVQRFLSGNGLLHSRRDEV</sequence>
<dbReference type="InterPro" id="IPR009050">
    <property type="entry name" value="Globin-like_sf"/>
</dbReference>
<evidence type="ECO:0000313" key="2">
    <source>
        <dbReference type="Proteomes" id="UP000635278"/>
    </source>
</evidence>
<protein>
    <submittedName>
        <fullName evidence="1">Preprotein translocase subunit TatC</fullName>
    </submittedName>
</protein>
<name>A0ABX0JPM0_9PROT</name>
<dbReference type="CDD" id="cd08916">
    <property type="entry name" value="TrHb3_P"/>
    <property type="match status" value="1"/>
</dbReference>
<dbReference type="EMBL" id="WOTB01000015">
    <property type="protein sequence ID" value="NHN85361.1"/>
    <property type="molecule type" value="Genomic_DNA"/>
</dbReference>
<dbReference type="RefSeq" id="WP_173583750.1">
    <property type="nucleotide sequence ID" value="NZ_WOTB01000015.1"/>
</dbReference>
<organism evidence="1 2">
    <name type="scientific">Acetobacter musti</name>
    <dbReference type="NCBI Taxonomy" id="864732"/>
    <lineage>
        <taxon>Bacteria</taxon>
        <taxon>Pseudomonadati</taxon>
        <taxon>Pseudomonadota</taxon>
        <taxon>Alphaproteobacteria</taxon>
        <taxon>Acetobacterales</taxon>
        <taxon>Acetobacteraceae</taxon>
        <taxon>Acetobacter</taxon>
    </lineage>
</organism>
<keyword evidence="2" id="KW-1185">Reference proteome</keyword>
<dbReference type="SUPFAM" id="SSF46458">
    <property type="entry name" value="Globin-like"/>
    <property type="match status" value="1"/>
</dbReference>
<proteinExistence type="predicted"/>
<dbReference type="InterPro" id="IPR012292">
    <property type="entry name" value="Globin/Proto"/>
</dbReference>
<comment type="caution">
    <text evidence="1">The sequence shown here is derived from an EMBL/GenBank/DDBJ whole genome shotgun (WGS) entry which is preliminary data.</text>
</comment>
<dbReference type="Proteomes" id="UP000635278">
    <property type="component" value="Unassembled WGS sequence"/>
</dbReference>